<keyword evidence="2" id="KW-0479">Metal-binding</keyword>
<dbReference type="GO" id="GO:0046872">
    <property type="term" value="F:metal ion binding"/>
    <property type="evidence" value="ECO:0007669"/>
    <property type="project" value="UniProtKB-KW"/>
</dbReference>
<evidence type="ECO:0000259" key="5">
    <source>
        <dbReference type="Pfam" id="PF05726"/>
    </source>
</evidence>
<feature type="domain" description="Pirin N-terminal" evidence="4">
    <location>
        <begin position="50"/>
        <end position="122"/>
    </location>
</feature>
<feature type="domain" description="Pirin C-terminal" evidence="5">
    <location>
        <begin position="178"/>
        <end position="296"/>
    </location>
</feature>
<comment type="caution">
    <text evidence="6">The sequence shown here is derived from an EMBL/GenBank/DDBJ whole genome shotgun (WGS) entry which is preliminary data.</text>
</comment>
<dbReference type="PANTHER" id="PTHR13903">
    <property type="entry name" value="PIRIN-RELATED"/>
    <property type="match status" value="1"/>
</dbReference>
<dbReference type="Pfam" id="PF05726">
    <property type="entry name" value="Pirin_C"/>
    <property type="match status" value="1"/>
</dbReference>
<keyword evidence="2" id="KW-0408">Iron</keyword>
<dbReference type="Proteomes" id="UP000642748">
    <property type="component" value="Unassembled WGS sequence"/>
</dbReference>
<comment type="cofactor">
    <cofactor evidence="2">
        <name>Fe cation</name>
        <dbReference type="ChEBI" id="CHEBI:24875"/>
    </cofactor>
    <text evidence="2">Binds 1 Fe cation per subunit.</text>
</comment>
<dbReference type="InterPro" id="IPR008778">
    <property type="entry name" value="Pirin_C_dom"/>
</dbReference>
<dbReference type="InterPro" id="IPR014710">
    <property type="entry name" value="RmlC-like_jellyroll"/>
</dbReference>
<sequence length="307" mass="32963">MADSKAPRPRRVDRVHTKTVLGPDAQVDAKAVIISPDSTALTDPFLVLSEDRFSSPGFQWHPHRGVETVTLVLDGVLEHGDSLGNAGTLEPGDVQWMTAGSGIIHRELAFRDEHAHTLQLWVNLPADRKFVPTRYQDLRATSHAAHTAGGVSVAVVSGRSEGVTGPAANHWPILGLLLTLDPATRYAQLLPADHRAFCYVLSGRVTVAGRHLKAGQIAWSDPVAWSDPAVCSDPVAVNPDATSLALATPAGDERTRLMLYAGRPLGEPVVAGGPFVMNSKAQIQQAFADFHAGRFGDIPRQARLLTR</sequence>
<evidence type="ECO:0000256" key="3">
    <source>
        <dbReference type="RuleBase" id="RU003457"/>
    </source>
</evidence>
<dbReference type="AlphaFoldDB" id="A0A8J3QUW7"/>
<proteinExistence type="inferred from homology"/>
<evidence type="ECO:0000313" key="7">
    <source>
        <dbReference type="Proteomes" id="UP000642748"/>
    </source>
</evidence>
<evidence type="ECO:0000313" key="6">
    <source>
        <dbReference type="EMBL" id="GIH17940.1"/>
    </source>
</evidence>
<feature type="binding site" evidence="2">
    <location>
        <position position="107"/>
    </location>
    <ligand>
        <name>Fe cation</name>
        <dbReference type="ChEBI" id="CHEBI:24875"/>
    </ligand>
</feature>
<gene>
    <name evidence="6" type="ORF">Raf01_61120</name>
</gene>
<accession>A0A8J3QUW7</accession>
<dbReference type="InterPro" id="IPR003829">
    <property type="entry name" value="Pirin_N_dom"/>
</dbReference>
<reference evidence="6" key="1">
    <citation type="submission" date="2021-01" db="EMBL/GenBank/DDBJ databases">
        <title>Whole genome shotgun sequence of Rugosimonospora africana NBRC 104875.</title>
        <authorList>
            <person name="Komaki H."/>
            <person name="Tamura T."/>
        </authorList>
    </citation>
    <scope>NUCLEOTIDE SEQUENCE</scope>
    <source>
        <strain evidence="6">NBRC 104875</strain>
    </source>
</reference>
<dbReference type="Gene3D" id="2.60.120.10">
    <property type="entry name" value="Jelly Rolls"/>
    <property type="match status" value="2"/>
</dbReference>
<keyword evidence="7" id="KW-1185">Reference proteome</keyword>
<dbReference type="CDD" id="cd02247">
    <property type="entry name" value="cupin_pirin_C"/>
    <property type="match status" value="1"/>
</dbReference>
<evidence type="ECO:0008006" key="8">
    <source>
        <dbReference type="Google" id="ProtNLM"/>
    </source>
</evidence>
<feature type="binding site" evidence="2">
    <location>
        <position position="61"/>
    </location>
    <ligand>
        <name>Fe cation</name>
        <dbReference type="ChEBI" id="CHEBI:24875"/>
    </ligand>
</feature>
<evidence type="ECO:0000256" key="2">
    <source>
        <dbReference type="PIRSR" id="PIRSR006232-1"/>
    </source>
</evidence>
<dbReference type="SUPFAM" id="SSF51182">
    <property type="entry name" value="RmlC-like cupins"/>
    <property type="match status" value="1"/>
</dbReference>
<evidence type="ECO:0000259" key="4">
    <source>
        <dbReference type="Pfam" id="PF02678"/>
    </source>
</evidence>
<dbReference type="InterPro" id="IPR012093">
    <property type="entry name" value="Pirin"/>
</dbReference>
<dbReference type="CDD" id="cd02909">
    <property type="entry name" value="cupin_pirin_N"/>
    <property type="match status" value="1"/>
</dbReference>
<name>A0A8J3QUW7_9ACTN</name>
<dbReference type="RefSeq" id="WP_203921474.1">
    <property type="nucleotide sequence ID" value="NZ_BONZ01000061.1"/>
</dbReference>
<feature type="binding site" evidence="2">
    <location>
        <position position="63"/>
    </location>
    <ligand>
        <name>Fe cation</name>
        <dbReference type="ChEBI" id="CHEBI:24875"/>
    </ligand>
</feature>
<dbReference type="InterPro" id="IPR011051">
    <property type="entry name" value="RmlC_Cupin_sf"/>
</dbReference>
<dbReference type="PIRSF" id="PIRSF006232">
    <property type="entry name" value="Pirin"/>
    <property type="match status" value="1"/>
</dbReference>
<organism evidence="6 7">
    <name type="scientific">Rugosimonospora africana</name>
    <dbReference type="NCBI Taxonomy" id="556532"/>
    <lineage>
        <taxon>Bacteria</taxon>
        <taxon>Bacillati</taxon>
        <taxon>Actinomycetota</taxon>
        <taxon>Actinomycetes</taxon>
        <taxon>Micromonosporales</taxon>
        <taxon>Micromonosporaceae</taxon>
        <taxon>Rugosimonospora</taxon>
    </lineage>
</organism>
<feature type="binding site" evidence="2">
    <location>
        <position position="105"/>
    </location>
    <ligand>
        <name>Fe cation</name>
        <dbReference type="ChEBI" id="CHEBI:24875"/>
    </ligand>
</feature>
<evidence type="ECO:0000256" key="1">
    <source>
        <dbReference type="ARBA" id="ARBA00008416"/>
    </source>
</evidence>
<dbReference type="Pfam" id="PF02678">
    <property type="entry name" value="Pirin"/>
    <property type="match status" value="1"/>
</dbReference>
<comment type="similarity">
    <text evidence="1 3">Belongs to the pirin family.</text>
</comment>
<dbReference type="EMBL" id="BONZ01000061">
    <property type="protein sequence ID" value="GIH17940.1"/>
    <property type="molecule type" value="Genomic_DNA"/>
</dbReference>
<protein>
    <recommendedName>
        <fullName evidence="8">Pirin family protein</fullName>
    </recommendedName>
</protein>
<dbReference type="PANTHER" id="PTHR13903:SF8">
    <property type="entry name" value="PIRIN"/>
    <property type="match status" value="1"/>
</dbReference>